<keyword evidence="3" id="KW-1185">Reference proteome</keyword>
<dbReference type="PATRIC" id="fig|1300342.3.peg.3637"/>
<feature type="domain" description="YgjP-like metallopeptidase" evidence="1">
    <location>
        <begin position="33"/>
        <end position="238"/>
    </location>
</feature>
<evidence type="ECO:0000313" key="2">
    <source>
        <dbReference type="EMBL" id="ANB19708.1"/>
    </source>
</evidence>
<dbReference type="OrthoDB" id="9811177at2"/>
<sequence>MTLDSDNGNNYLELATQTGDTIKVLRRSHPRARRLRLTVTPGGARVTYPEGTHPAQVFAFLRKHGEWLERKLDELNLGSQPPPLKVGSATVMPLRGETTRLSWRDGAYPHIEHTEDRLTISLPRPHRRAPEAARALLRSFLEAQMRRDISRWLARYTPELGLAPTGIRVRPLKSLWGSLDTRDVVTLDLALALAPPAALRYVLVHELCHLRIRNHSKRFWNLVQSLYPEWGEQRDWLRLHGQALKAELGRLIQAPGGG</sequence>
<evidence type="ECO:0000313" key="3">
    <source>
        <dbReference type="Proteomes" id="UP000076830"/>
    </source>
</evidence>
<dbReference type="InterPro" id="IPR002725">
    <property type="entry name" value="YgjP-like_metallopeptidase"/>
</dbReference>
<dbReference type="InterPro" id="IPR053136">
    <property type="entry name" value="UTP_pyrophosphatase-like"/>
</dbReference>
<protein>
    <submittedName>
        <fullName evidence="2">Metal-dependent hydrolase</fullName>
    </submittedName>
</protein>
<dbReference type="EMBL" id="CP015249">
    <property type="protein sequence ID" value="ANB19708.1"/>
    <property type="molecule type" value="Genomic_DNA"/>
</dbReference>
<dbReference type="Gene3D" id="3.30.2010.10">
    <property type="entry name" value="Metalloproteases ('zincins'), catalytic domain"/>
    <property type="match status" value="1"/>
</dbReference>
<gene>
    <name evidence="2" type="ORF">I596_3725</name>
</gene>
<dbReference type="AlphaFoldDB" id="A0A160DY62"/>
<reference evidence="2 3" key="1">
    <citation type="submission" date="2016-04" db="EMBL/GenBank/DDBJ databases">
        <title>Complete genome sequence of Dokdonella koreensis DS-123T.</title>
        <authorList>
            <person name="Kim J.F."/>
            <person name="Lee H."/>
            <person name="Kwak M.-J."/>
        </authorList>
    </citation>
    <scope>NUCLEOTIDE SEQUENCE [LARGE SCALE GENOMIC DNA]</scope>
    <source>
        <strain evidence="2 3">DS-123</strain>
    </source>
</reference>
<dbReference type="Proteomes" id="UP000076830">
    <property type="component" value="Chromosome"/>
</dbReference>
<dbReference type="RefSeq" id="WP_067650900.1">
    <property type="nucleotide sequence ID" value="NZ_CP015249.1"/>
</dbReference>
<dbReference type="CDD" id="cd07344">
    <property type="entry name" value="M48_yhfN_like"/>
    <property type="match status" value="1"/>
</dbReference>
<keyword evidence="2" id="KW-0378">Hydrolase</keyword>
<accession>A0A160DY62</accession>
<dbReference type="PANTHER" id="PTHR30399">
    <property type="entry name" value="UNCHARACTERIZED PROTEIN YGJP"/>
    <property type="match status" value="1"/>
</dbReference>
<name>A0A160DY62_9GAMM</name>
<dbReference type="STRING" id="1300342.I596_3725"/>
<dbReference type="Pfam" id="PF01863">
    <property type="entry name" value="YgjP-like"/>
    <property type="match status" value="1"/>
</dbReference>
<organism evidence="2 3">
    <name type="scientific">Dokdonella koreensis DS-123</name>
    <dbReference type="NCBI Taxonomy" id="1300342"/>
    <lineage>
        <taxon>Bacteria</taxon>
        <taxon>Pseudomonadati</taxon>
        <taxon>Pseudomonadota</taxon>
        <taxon>Gammaproteobacteria</taxon>
        <taxon>Lysobacterales</taxon>
        <taxon>Rhodanobacteraceae</taxon>
        <taxon>Dokdonella</taxon>
    </lineage>
</organism>
<dbReference type="KEGG" id="dko:I596_3725"/>
<evidence type="ECO:0000259" key="1">
    <source>
        <dbReference type="Pfam" id="PF01863"/>
    </source>
</evidence>
<dbReference type="GO" id="GO:0016787">
    <property type="term" value="F:hydrolase activity"/>
    <property type="evidence" value="ECO:0007669"/>
    <property type="project" value="UniProtKB-KW"/>
</dbReference>
<proteinExistence type="predicted"/>
<dbReference type="PANTHER" id="PTHR30399:SF1">
    <property type="entry name" value="UTP PYROPHOSPHATASE"/>
    <property type="match status" value="1"/>
</dbReference>